<evidence type="ECO:0000313" key="2">
    <source>
        <dbReference type="Proteomes" id="UP001163846"/>
    </source>
</evidence>
<dbReference type="AlphaFoldDB" id="A0AA38U9S2"/>
<dbReference type="EMBL" id="MU806541">
    <property type="protein sequence ID" value="KAJ3834375.1"/>
    <property type="molecule type" value="Genomic_DNA"/>
</dbReference>
<keyword evidence="2" id="KW-1185">Reference proteome</keyword>
<gene>
    <name evidence="1" type="ORF">F5878DRAFT_645186</name>
</gene>
<comment type="caution">
    <text evidence="1">The sequence shown here is derived from an EMBL/GenBank/DDBJ whole genome shotgun (WGS) entry which is preliminary data.</text>
</comment>
<name>A0AA38U9S2_9AGAR</name>
<reference evidence="1" key="1">
    <citation type="submission" date="2022-08" db="EMBL/GenBank/DDBJ databases">
        <authorList>
            <consortium name="DOE Joint Genome Institute"/>
            <person name="Min B."/>
            <person name="Riley R."/>
            <person name="Sierra-Patev S."/>
            <person name="Naranjo-Ortiz M."/>
            <person name="Looney B."/>
            <person name="Konkel Z."/>
            <person name="Slot J.C."/>
            <person name="Sakamoto Y."/>
            <person name="Steenwyk J.L."/>
            <person name="Rokas A."/>
            <person name="Carro J."/>
            <person name="Camarero S."/>
            <person name="Ferreira P."/>
            <person name="Molpeceres G."/>
            <person name="Ruiz-Duenas F.J."/>
            <person name="Serrano A."/>
            <person name="Henrissat B."/>
            <person name="Drula E."/>
            <person name="Hughes K.W."/>
            <person name="Mata J.L."/>
            <person name="Ishikawa N.K."/>
            <person name="Vargas-Isla R."/>
            <person name="Ushijima S."/>
            <person name="Smith C.A."/>
            <person name="Ahrendt S."/>
            <person name="Andreopoulos W."/>
            <person name="He G."/>
            <person name="Labutti K."/>
            <person name="Lipzen A."/>
            <person name="Ng V."/>
            <person name="Sandor L."/>
            <person name="Barry K."/>
            <person name="Martinez A.T."/>
            <person name="Xiao Y."/>
            <person name="Gibbons J.G."/>
            <person name="Terashima K."/>
            <person name="Hibbett D.S."/>
            <person name="Grigoriev I.V."/>
        </authorList>
    </citation>
    <scope>NUCLEOTIDE SEQUENCE</scope>
    <source>
        <strain evidence="1">TFB9207</strain>
    </source>
</reference>
<evidence type="ECO:0000313" key="1">
    <source>
        <dbReference type="EMBL" id="KAJ3834375.1"/>
    </source>
</evidence>
<protein>
    <submittedName>
        <fullName evidence="1">Uncharacterized protein</fullName>
    </submittedName>
</protein>
<proteinExistence type="predicted"/>
<dbReference type="Proteomes" id="UP001163846">
    <property type="component" value="Unassembled WGS sequence"/>
</dbReference>
<sequence>MSFSIITKQRIPTPLLTFPNFLLRAVHACTPSETEPGENSLNRLKLTLRSIINRHGQQRPRVEFASVDRSVDRPSIFCNGCKADKNDDRIHASWSENDCVALV</sequence>
<organism evidence="1 2">
    <name type="scientific">Lentinula raphanica</name>
    <dbReference type="NCBI Taxonomy" id="153919"/>
    <lineage>
        <taxon>Eukaryota</taxon>
        <taxon>Fungi</taxon>
        <taxon>Dikarya</taxon>
        <taxon>Basidiomycota</taxon>
        <taxon>Agaricomycotina</taxon>
        <taxon>Agaricomycetes</taxon>
        <taxon>Agaricomycetidae</taxon>
        <taxon>Agaricales</taxon>
        <taxon>Marasmiineae</taxon>
        <taxon>Omphalotaceae</taxon>
        <taxon>Lentinula</taxon>
    </lineage>
</organism>
<accession>A0AA38U9S2</accession>